<proteinExistence type="predicted"/>
<name>A5D4Y1_PELTS</name>
<protein>
    <submittedName>
        <fullName evidence="1">Uncharacterized protein</fullName>
    </submittedName>
</protein>
<dbReference type="STRING" id="370438.PTH_0516"/>
<reference evidence="2" key="1">
    <citation type="journal article" date="2008" name="Genome Res.">
        <title>The genome of Pelotomaculum thermopropionicum reveals niche-associated evolution in anaerobic microbiota.</title>
        <authorList>
            <person name="Kosaka T."/>
            <person name="Kato S."/>
            <person name="Shimoyama T."/>
            <person name="Ishii S."/>
            <person name="Abe T."/>
            <person name="Watanabe K."/>
        </authorList>
    </citation>
    <scope>NUCLEOTIDE SEQUENCE [LARGE SCALE GENOMIC DNA]</scope>
    <source>
        <strain evidence="2">DSM 13744 / JCM 10971 / SI</strain>
    </source>
</reference>
<gene>
    <name evidence="1" type="ordered locus">PTH_0516</name>
</gene>
<dbReference type="KEGG" id="pth:PTH_0516"/>
<sequence>MQKAFVKLPLRFLKLQWFSCQRYLKDDEFGLSLSMLKKVIFFARGVSLSKLVITFVCENRHDVETVTFDLNRCGEIPPEEIWQLLRKGCRCNKCGSDKFTYRTRYKEYMR</sequence>
<dbReference type="HOGENOM" id="CLU_2168573_0_0_9"/>
<organism evidence="1 2">
    <name type="scientific">Pelotomaculum thermopropionicum (strain DSM 13744 / JCM 10971 / SI)</name>
    <dbReference type="NCBI Taxonomy" id="370438"/>
    <lineage>
        <taxon>Bacteria</taxon>
        <taxon>Bacillati</taxon>
        <taxon>Bacillota</taxon>
        <taxon>Clostridia</taxon>
        <taxon>Eubacteriales</taxon>
        <taxon>Desulfotomaculaceae</taxon>
        <taxon>Pelotomaculum</taxon>
    </lineage>
</organism>
<evidence type="ECO:0000313" key="2">
    <source>
        <dbReference type="Proteomes" id="UP000006556"/>
    </source>
</evidence>
<keyword evidence="2" id="KW-1185">Reference proteome</keyword>
<dbReference type="Proteomes" id="UP000006556">
    <property type="component" value="Chromosome"/>
</dbReference>
<evidence type="ECO:0000313" key="1">
    <source>
        <dbReference type="EMBL" id="BAF58697.1"/>
    </source>
</evidence>
<dbReference type="EMBL" id="AP009389">
    <property type="protein sequence ID" value="BAF58697.1"/>
    <property type="molecule type" value="Genomic_DNA"/>
</dbReference>
<dbReference type="AlphaFoldDB" id="A5D4Y1"/>
<accession>A5D4Y1</accession>